<dbReference type="InterPro" id="IPR038670">
    <property type="entry name" value="HslJ-like_sf"/>
</dbReference>
<keyword evidence="5" id="KW-1185">Reference proteome</keyword>
<reference evidence="4 5" key="1">
    <citation type="submission" date="2024-01" db="EMBL/GenBank/DDBJ databases">
        <title>Characterization of antibiotic resistant novel bacterial strains and their environmental applications.</title>
        <authorList>
            <person name="Manzoor S."/>
            <person name="Abbas S."/>
            <person name="Arshad M."/>
            <person name="Ahmed I."/>
        </authorList>
    </citation>
    <scope>NUCLEOTIDE SEQUENCE [LARGE SCALE GENOMIC DNA]</scope>
    <source>
        <strain evidence="4 5">NCCP-602</strain>
    </source>
</reference>
<dbReference type="Proteomes" id="UP001498238">
    <property type="component" value="Unassembled WGS sequence"/>
</dbReference>
<feature type="domain" description="DUF306" evidence="3">
    <location>
        <begin position="75"/>
        <end position="146"/>
    </location>
</feature>
<dbReference type="InterPro" id="IPR005184">
    <property type="entry name" value="DUF306_Meta_HslJ"/>
</dbReference>
<feature type="region of interest" description="Disordered" evidence="1">
    <location>
        <begin position="32"/>
        <end position="87"/>
    </location>
</feature>
<proteinExistence type="predicted"/>
<gene>
    <name evidence="4" type="ORF">NCCP602_29570</name>
</gene>
<organism evidence="4 5">
    <name type="scientific">Brevibacterium metallidurans</name>
    <dbReference type="NCBI Taxonomy" id="1482676"/>
    <lineage>
        <taxon>Bacteria</taxon>
        <taxon>Bacillati</taxon>
        <taxon>Actinomycetota</taxon>
        <taxon>Actinomycetes</taxon>
        <taxon>Micrococcales</taxon>
        <taxon>Brevibacteriaceae</taxon>
        <taxon>Brevibacterium</taxon>
    </lineage>
</organism>
<evidence type="ECO:0000259" key="3">
    <source>
        <dbReference type="Pfam" id="PF03724"/>
    </source>
</evidence>
<sequence length="156" mass="15755">MDTLMQLRPSGRLRFALGAVALATALPLAACGPGTEPTEPSSSSASGTSAETSTPSDSASATIDPVGKWTSPEAGNPFLELTDDGNVTGSDGCNRISTTWKLDGTSVAFEPFASTQKACAGVDSWLAKAASATIDGDVMTVKDGQGSVIGGLEKEK</sequence>
<evidence type="ECO:0000313" key="5">
    <source>
        <dbReference type="Proteomes" id="UP001498238"/>
    </source>
</evidence>
<evidence type="ECO:0000313" key="4">
    <source>
        <dbReference type="EMBL" id="GAA0036996.1"/>
    </source>
</evidence>
<dbReference type="RefSeq" id="WP_339393653.1">
    <property type="nucleotide sequence ID" value="NZ_BAAAAF010000015.1"/>
</dbReference>
<comment type="caution">
    <text evidence="4">The sequence shown here is derived from an EMBL/GenBank/DDBJ whole genome shotgun (WGS) entry which is preliminary data.</text>
</comment>
<accession>A0ABN0SRI8</accession>
<feature type="chain" id="PRO_5045275309" description="DUF306 domain-containing protein" evidence="2">
    <location>
        <begin position="31"/>
        <end position="156"/>
    </location>
</feature>
<evidence type="ECO:0000256" key="1">
    <source>
        <dbReference type="SAM" id="MobiDB-lite"/>
    </source>
</evidence>
<protein>
    <recommendedName>
        <fullName evidence="3">DUF306 domain-containing protein</fullName>
    </recommendedName>
</protein>
<dbReference type="Pfam" id="PF03724">
    <property type="entry name" value="META"/>
    <property type="match status" value="1"/>
</dbReference>
<evidence type="ECO:0000256" key="2">
    <source>
        <dbReference type="SAM" id="SignalP"/>
    </source>
</evidence>
<keyword evidence="2" id="KW-0732">Signal</keyword>
<feature type="signal peptide" evidence="2">
    <location>
        <begin position="1"/>
        <end position="30"/>
    </location>
</feature>
<feature type="compositionally biased region" description="Low complexity" evidence="1">
    <location>
        <begin position="32"/>
        <end position="56"/>
    </location>
</feature>
<name>A0ABN0SRI8_9MICO</name>
<dbReference type="EMBL" id="BAAAAF010000015">
    <property type="protein sequence ID" value="GAA0036996.1"/>
    <property type="molecule type" value="Genomic_DNA"/>
</dbReference>
<dbReference type="Gene3D" id="2.40.128.270">
    <property type="match status" value="1"/>
</dbReference>